<organism evidence="1 2">
    <name type="scientific">Actinomadura physcomitrii</name>
    <dbReference type="NCBI Taxonomy" id="2650748"/>
    <lineage>
        <taxon>Bacteria</taxon>
        <taxon>Bacillati</taxon>
        <taxon>Actinomycetota</taxon>
        <taxon>Actinomycetes</taxon>
        <taxon>Streptosporangiales</taxon>
        <taxon>Thermomonosporaceae</taxon>
        <taxon>Actinomadura</taxon>
    </lineage>
</organism>
<keyword evidence="2" id="KW-1185">Reference proteome</keyword>
<proteinExistence type="predicted"/>
<evidence type="ECO:0000313" key="2">
    <source>
        <dbReference type="Proteomes" id="UP000462055"/>
    </source>
</evidence>
<evidence type="ECO:0000313" key="1">
    <source>
        <dbReference type="EMBL" id="MWA05376.1"/>
    </source>
</evidence>
<dbReference type="EMBL" id="WBMS02000037">
    <property type="protein sequence ID" value="MWA05376.1"/>
    <property type="molecule type" value="Genomic_DNA"/>
</dbReference>
<dbReference type="RefSeq" id="WP_151597839.1">
    <property type="nucleotide sequence ID" value="NZ_WBMS02000037.1"/>
</dbReference>
<dbReference type="Proteomes" id="UP000462055">
    <property type="component" value="Unassembled WGS sequence"/>
</dbReference>
<name>A0A6I4MSV8_9ACTN</name>
<sequence>MDYQPYQPEVDRPLKDVSEEQAIRVLQDVMETLDSRLVQLASLLGAYGIRLDFSDESITKLEQWFNENVEPSERNPGQLEGIWYSIAHDIGLYFGELVINRGRNLKWILCRETTSNSFHRHVVGGIAGADGEPWYVDFEIMLILYGYETIDGKRSRSTFFPAVVHDVLERDSKS</sequence>
<accession>A0A6I4MSV8</accession>
<protein>
    <submittedName>
        <fullName evidence="1">Uncharacterized protein</fullName>
    </submittedName>
</protein>
<reference evidence="1" key="1">
    <citation type="submission" date="2019-12" db="EMBL/GenBank/DDBJ databases">
        <title>Actinomadura physcomitrii sp. nov., a novel actinomycete isolated from moss [Physcomitrium sphaericum (Ludw) Fuernr].</title>
        <authorList>
            <person name="Zhuang X."/>
        </authorList>
    </citation>
    <scope>NUCLEOTIDE SEQUENCE [LARGE SCALE GENOMIC DNA]</scope>
    <source>
        <strain evidence="1">LD22</strain>
    </source>
</reference>
<dbReference type="AlphaFoldDB" id="A0A6I4MSV8"/>
<gene>
    <name evidence="1" type="ORF">F8568_034445</name>
</gene>
<comment type="caution">
    <text evidence="1">The sequence shown here is derived from an EMBL/GenBank/DDBJ whole genome shotgun (WGS) entry which is preliminary data.</text>
</comment>